<reference evidence="1 2" key="1">
    <citation type="journal article" date="2015" name="Genome Announc.">
        <title>Expanding the biotechnology potential of lactobacilli through comparative genomics of 213 strains and associated genera.</title>
        <authorList>
            <person name="Sun Z."/>
            <person name="Harris H.M."/>
            <person name="McCann A."/>
            <person name="Guo C."/>
            <person name="Argimon S."/>
            <person name="Zhang W."/>
            <person name="Yang X."/>
            <person name="Jeffery I.B."/>
            <person name="Cooney J.C."/>
            <person name="Kagawa T.F."/>
            <person name="Liu W."/>
            <person name="Song Y."/>
            <person name="Salvetti E."/>
            <person name="Wrobel A."/>
            <person name="Rasinkangas P."/>
            <person name="Parkhill J."/>
            <person name="Rea M.C."/>
            <person name="O'Sullivan O."/>
            <person name="Ritari J."/>
            <person name="Douillard F.P."/>
            <person name="Paul Ross R."/>
            <person name="Yang R."/>
            <person name="Briner A.E."/>
            <person name="Felis G.E."/>
            <person name="de Vos W.M."/>
            <person name="Barrangou R."/>
            <person name="Klaenhammer T.R."/>
            <person name="Caufield P.W."/>
            <person name="Cui Y."/>
            <person name="Zhang H."/>
            <person name="O'Toole P.W."/>
        </authorList>
    </citation>
    <scope>NUCLEOTIDE SEQUENCE [LARGE SCALE GENOMIC DNA]</scope>
    <source>
        <strain evidence="1 2">DSM 12744</strain>
    </source>
</reference>
<evidence type="ECO:0008006" key="3">
    <source>
        <dbReference type="Google" id="ProtNLM"/>
    </source>
</evidence>
<name>A0A0R1MNF8_9LACO</name>
<proteinExistence type="predicted"/>
<protein>
    <recommendedName>
        <fullName evidence="3">SpoVT-AbrB domain-containing protein</fullName>
    </recommendedName>
</protein>
<dbReference type="EMBL" id="AZEC01000018">
    <property type="protein sequence ID" value="KRL08857.1"/>
    <property type="molecule type" value="Genomic_DNA"/>
</dbReference>
<gene>
    <name evidence="1" type="ORF">FD09_GL001110</name>
</gene>
<evidence type="ECO:0000313" key="2">
    <source>
        <dbReference type="Proteomes" id="UP000051330"/>
    </source>
</evidence>
<comment type="caution">
    <text evidence="1">The sequence shown here is derived from an EMBL/GenBank/DDBJ whole genome shotgun (WGS) entry which is preliminary data.</text>
</comment>
<sequence length="87" mass="9898">MKEGAPMTVRSRRQGKSIIIPIPSEFGVKPNSVFDPEQLSDGTIQFTPHEIKYPDIWNDDPETIAQFNRQIGLQDRGHQYGRENADS</sequence>
<organism evidence="1 2">
    <name type="scientific">Schleiferilactobacillus perolens DSM 12744</name>
    <dbReference type="NCBI Taxonomy" id="1423792"/>
    <lineage>
        <taxon>Bacteria</taxon>
        <taxon>Bacillati</taxon>
        <taxon>Bacillota</taxon>
        <taxon>Bacilli</taxon>
        <taxon>Lactobacillales</taxon>
        <taxon>Lactobacillaceae</taxon>
        <taxon>Schleiferilactobacillus</taxon>
    </lineage>
</organism>
<dbReference type="STRING" id="1423792.FD09_GL001110"/>
<dbReference type="Proteomes" id="UP000051330">
    <property type="component" value="Unassembled WGS sequence"/>
</dbReference>
<evidence type="ECO:0000313" key="1">
    <source>
        <dbReference type="EMBL" id="KRL08857.1"/>
    </source>
</evidence>
<dbReference type="AlphaFoldDB" id="A0A0R1MNF8"/>
<dbReference type="PATRIC" id="fig|1423792.3.peg.1130"/>
<keyword evidence="2" id="KW-1185">Reference proteome</keyword>
<accession>A0A0R1MNF8</accession>